<dbReference type="eggNOG" id="COG2814">
    <property type="taxonomic scope" value="Bacteria"/>
</dbReference>
<dbReference type="STRING" id="563040.Saut_1975"/>
<feature type="transmembrane region" description="Helical" evidence="7">
    <location>
        <begin position="128"/>
        <end position="152"/>
    </location>
</feature>
<keyword evidence="5 7" id="KW-1133">Transmembrane helix</keyword>
<dbReference type="InterPro" id="IPR020846">
    <property type="entry name" value="MFS_dom"/>
</dbReference>
<feature type="transmembrane region" description="Helical" evidence="7">
    <location>
        <begin position="95"/>
        <end position="116"/>
    </location>
</feature>
<sequence>MFKKVLPLSSILFLRFLGLFIVLPVLSVYALSLKGATPLLVGVIVGGYALTQAAFQIPFGSMSDKIGRKPTLFIGLIIFMIGSIIAGYADNIYTLMLGRFLQGAGAIGSVVVAMIADLVEEKTRAHAMAIMGGFIAMSFAVAMVAGPVLGGLYGVGNLFYITAGLSLIAIVLLFTKVPTPPKIVHIYNKKAKISEILKDKNLFNMIIVDSMQKGLMTMAFVLIPVFLTHTDYNFDWQKTELWKVYVPAMIMGILAMGPAAIFGEKYNKPKTVFLVAIVLFILSFAIMGLTNSSLVFVFGVIFFFVAFNMMEPLVQSMISKFAKVHQKGTALGVANTSAYLSTFVGAMIAGIMMGHADRSTIGISIAVVAALWLVWMLVRFENPTKHAFLFIPLNEVDMDKLKNLEHEHIAEWYINETEQVAVIKYASESLDEDTIKAQIVK</sequence>
<evidence type="ECO:0000256" key="6">
    <source>
        <dbReference type="ARBA" id="ARBA00023136"/>
    </source>
</evidence>
<dbReference type="PRINTS" id="PR01035">
    <property type="entry name" value="TCRTETA"/>
</dbReference>
<dbReference type="PANTHER" id="PTHR23517:SF2">
    <property type="entry name" value="MULTIDRUG RESISTANCE PROTEIN MDTH"/>
    <property type="match status" value="1"/>
</dbReference>
<dbReference type="HOGENOM" id="CLU_001265_10_0_7"/>
<dbReference type="InterPro" id="IPR036259">
    <property type="entry name" value="MFS_trans_sf"/>
</dbReference>
<keyword evidence="3" id="KW-1003">Cell membrane</keyword>
<evidence type="ECO:0000259" key="8">
    <source>
        <dbReference type="PROSITE" id="PS50850"/>
    </source>
</evidence>
<dbReference type="KEGG" id="sua:Saut_1975"/>
<feature type="transmembrane region" description="Helical" evidence="7">
    <location>
        <begin position="244"/>
        <end position="263"/>
    </location>
</feature>
<evidence type="ECO:0000256" key="4">
    <source>
        <dbReference type="ARBA" id="ARBA00022692"/>
    </source>
</evidence>
<dbReference type="OrthoDB" id="9764259at2"/>
<dbReference type="RefSeq" id="WP_013327771.1">
    <property type="nucleotide sequence ID" value="NC_014506.1"/>
</dbReference>
<evidence type="ECO:0000256" key="5">
    <source>
        <dbReference type="ARBA" id="ARBA00022989"/>
    </source>
</evidence>
<keyword evidence="2" id="KW-0813">Transport</keyword>
<feature type="transmembrane region" description="Helical" evidence="7">
    <location>
        <begin position="158"/>
        <end position="175"/>
    </location>
</feature>
<feature type="transmembrane region" description="Helical" evidence="7">
    <location>
        <begin position="12"/>
        <end position="33"/>
    </location>
</feature>
<dbReference type="Gene3D" id="1.20.1250.20">
    <property type="entry name" value="MFS general substrate transporter like domains"/>
    <property type="match status" value="1"/>
</dbReference>
<dbReference type="Proteomes" id="UP000007803">
    <property type="component" value="Chromosome"/>
</dbReference>
<keyword evidence="10" id="KW-1185">Reference proteome</keyword>
<organism evidence="9 10">
    <name type="scientific">Sulfurimonas autotrophica (strain ATCC BAA-671 / DSM 16294 / JCM 11897 / OK10)</name>
    <dbReference type="NCBI Taxonomy" id="563040"/>
    <lineage>
        <taxon>Bacteria</taxon>
        <taxon>Pseudomonadati</taxon>
        <taxon>Campylobacterota</taxon>
        <taxon>Epsilonproteobacteria</taxon>
        <taxon>Campylobacterales</taxon>
        <taxon>Sulfurimonadaceae</taxon>
        <taxon>Sulfurimonas</taxon>
    </lineage>
</organism>
<evidence type="ECO:0000256" key="7">
    <source>
        <dbReference type="SAM" id="Phobius"/>
    </source>
</evidence>
<evidence type="ECO:0000256" key="2">
    <source>
        <dbReference type="ARBA" id="ARBA00022448"/>
    </source>
</evidence>
<proteinExistence type="predicted"/>
<protein>
    <submittedName>
        <fullName evidence="9">Major facilitator superfamily MFS_1</fullName>
    </submittedName>
</protein>
<feature type="transmembrane region" description="Helical" evidence="7">
    <location>
        <begin position="331"/>
        <end position="353"/>
    </location>
</feature>
<dbReference type="InterPro" id="IPR011701">
    <property type="entry name" value="MFS"/>
</dbReference>
<dbReference type="AlphaFoldDB" id="E0URD2"/>
<dbReference type="CDD" id="cd17472">
    <property type="entry name" value="MFS_YajR_like"/>
    <property type="match status" value="1"/>
</dbReference>
<dbReference type="PANTHER" id="PTHR23517">
    <property type="entry name" value="RESISTANCE PROTEIN MDTM, PUTATIVE-RELATED-RELATED"/>
    <property type="match status" value="1"/>
</dbReference>
<dbReference type="SUPFAM" id="SSF103473">
    <property type="entry name" value="MFS general substrate transporter"/>
    <property type="match status" value="1"/>
</dbReference>
<dbReference type="Pfam" id="PF07690">
    <property type="entry name" value="MFS_1"/>
    <property type="match status" value="1"/>
</dbReference>
<evidence type="ECO:0000313" key="9">
    <source>
        <dbReference type="EMBL" id="ADN10018.1"/>
    </source>
</evidence>
<dbReference type="InterPro" id="IPR050171">
    <property type="entry name" value="MFS_Transporters"/>
</dbReference>
<feature type="transmembrane region" description="Helical" evidence="7">
    <location>
        <begin position="270"/>
        <end position="287"/>
    </location>
</feature>
<dbReference type="PROSITE" id="PS50850">
    <property type="entry name" value="MFS"/>
    <property type="match status" value="1"/>
</dbReference>
<reference evidence="10" key="1">
    <citation type="journal article" date="2010" name="Stand. Genomic Sci.">
        <title>Complete genome sequence of Sulfurimonas autotrophica type strain (OK10).</title>
        <authorList>
            <person name="Sikorski J."/>
            <person name="Munk C."/>
            <person name="Lapidus A."/>
            <person name="Djao O."/>
            <person name="Lucas S."/>
            <person name="Glavina Del Rio T."/>
            <person name="Nolan M."/>
            <person name="Tice H."/>
            <person name="Han C."/>
            <person name="Cheng J."/>
            <person name="Tapia R."/>
            <person name="Goodwin L."/>
            <person name="Pitluck S."/>
            <person name="Liolios K."/>
            <person name="Ivanova N."/>
            <person name="Mavromatis K."/>
            <person name="Mikhailova N."/>
            <person name="Pati A."/>
            <person name="Sims D."/>
            <person name="Meincke L."/>
            <person name="Brettin T."/>
            <person name="Detter J."/>
            <person name="Chen A."/>
            <person name="Palaniappan K."/>
            <person name="Land M."/>
            <person name="Hauser L."/>
            <person name="Chang Y."/>
            <person name="Jeffries C."/>
            <person name="Rohde M."/>
            <person name="Lang E."/>
            <person name="Spring S."/>
            <person name="Goker M."/>
            <person name="Woyke T."/>
            <person name="Bristow J."/>
            <person name="Eisen J."/>
            <person name="Markowitz V."/>
            <person name="Hugenholtz P."/>
            <person name="Kyrpides N."/>
            <person name="Klenk H."/>
        </authorList>
    </citation>
    <scope>NUCLEOTIDE SEQUENCE [LARGE SCALE GENOMIC DNA]</scope>
    <source>
        <strain evidence="10">ATCC BAA-671 / DSM 16294 / JCM 11897 / OK10</strain>
    </source>
</reference>
<dbReference type="GO" id="GO:0022857">
    <property type="term" value="F:transmembrane transporter activity"/>
    <property type="evidence" value="ECO:0007669"/>
    <property type="project" value="InterPro"/>
</dbReference>
<feature type="transmembrane region" description="Helical" evidence="7">
    <location>
        <begin position="39"/>
        <end position="59"/>
    </location>
</feature>
<comment type="subcellular location">
    <subcellularLocation>
        <location evidence="1">Cell membrane</location>
        <topology evidence="1">Multi-pass membrane protein</topology>
    </subcellularLocation>
</comment>
<feature type="transmembrane region" description="Helical" evidence="7">
    <location>
        <begin position="71"/>
        <end position="89"/>
    </location>
</feature>
<evidence type="ECO:0000313" key="10">
    <source>
        <dbReference type="Proteomes" id="UP000007803"/>
    </source>
</evidence>
<name>E0URD2_SULAO</name>
<keyword evidence="6 7" id="KW-0472">Membrane</keyword>
<gene>
    <name evidence="9" type="ordered locus">Saut_1975</name>
</gene>
<evidence type="ECO:0000256" key="3">
    <source>
        <dbReference type="ARBA" id="ARBA00022475"/>
    </source>
</evidence>
<feature type="domain" description="Major facilitator superfamily (MFS) profile" evidence="8">
    <location>
        <begin position="4"/>
        <end position="382"/>
    </location>
</feature>
<dbReference type="InterPro" id="IPR001958">
    <property type="entry name" value="Tet-R_TetA/multi-R_MdtG-like"/>
</dbReference>
<dbReference type="EMBL" id="CP002205">
    <property type="protein sequence ID" value="ADN10018.1"/>
    <property type="molecule type" value="Genomic_DNA"/>
</dbReference>
<evidence type="ECO:0000256" key="1">
    <source>
        <dbReference type="ARBA" id="ARBA00004651"/>
    </source>
</evidence>
<accession>E0URD2</accession>
<feature type="transmembrane region" description="Helical" evidence="7">
    <location>
        <begin position="359"/>
        <end position="378"/>
    </location>
</feature>
<feature type="transmembrane region" description="Helical" evidence="7">
    <location>
        <begin position="214"/>
        <end position="232"/>
    </location>
</feature>
<dbReference type="GO" id="GO:0005886">
    <property type="term" value="C:plasma membrane"/>
    <property type="evidence" value="ECO:0007669"/>
    <property type="project" value="UniProtKB-SubCell"/>
</dbReference>
<keyword evidence="4 7" id="KW-0812">Transmembrane</keyword>